<evidence type="ECO:0000256" key="3">
    <source>
        <dbReference type="SAM" id="MobiDB-lite"/>
    </source>
</evidence>
<keyword evidence="1 2" id="KW-0175">Coiled coil</keyword>
<accession>A0A6U2FT42</accession>
<dbReference type="PANTHER" id="PTHR21694:SF18">
    <property type="entry name" value="COILED-COIL DOMAIN-CONTAINING PROTEIN 63"/>
    <property type="match status" value="1"/>
</dbReference>
<reference evidence="5" key="1">
    <citation type="submission" date="2021-01" db="EMBL/GenBank/DDBJ databases">
        <authorList>
            <person name="Corre E."/>
            <person name="Pelletier E."/>
            <person name="Niang G."/>
            <person name="Scheremetjew M."/>
            <person name="Finn R."/>
            <person name="Kale V."/>
            <person name="Holt S."/>
            <person name="Cochrane G."/>
            <person name="Meng A."/>
            <person name="Brown T."/>
            <person name="Cohen L."/>
        </authorList>
    </citation>
    <scope>NUCLEOTIDE SEQUENCE</scope>
    <source>
        <strain evidence="5">CCMP644</strain>
    </source>
</reference>
<sequence>MSTFLTSLPDHISVDPNPEEEKALQHLRKVVKLLDKENEQFRRDCDNKMSYQKKQEDRLREENERLRIKVNDVSRPKVSVLAEMEERQSQLNQQVEVYHAKIELDERRMDDLEKAMEDTSSRIADNLNRIRAKTKAPDFSPEELQGMGYRLVKGEGSTHSHWVGPDGEKFRSKNDVCRAMAYIPDIKVKKKLSMLEDRVQQTLQRFNESLVVNKELRAEIEHLRKERVSFDHIHAKLESGLQQRKAEIAQAIEASNVALETREEATKKMAFYKGELLKNQQEFDAEWRALDAEMDSEEKRRRQVKARMEEEAKKAKGSEDELAHKAQLQELTAKYEASKADVERFEEAFAKLQEATGLKDINELVETFLEAEEQNFKLYKFVNELNHEEEQISEEVHRIQVELERMSDAEGVKVMQEMNAKLSQQLAQMSAKTAEYAEMEQEEDNKLKEILKMIQRMYEELGCSRLVNTQDLFQCDANGAPLMSEGNMMTFLGVVEQRSTEMILKKISDQAAAVDEPKELGDLRITTASPLGLGPATPVGASLVKVQAPKIETEDKSGDEKSDEEGDDDDDSRPMTQEELRIKMKKKLTQAVPPGKSMFAKSKKGGQGSRGSQPHRGMQPSGAVTGGA</sequence>
<evidence type="ECO:0000259" key="4">
    <source>
        <dbReference type="Pfam" id="PF21773"/>
    </source>
</evidence>
<organism evidence="5">
    <name type="scientific">Hemiselmis andersenii</name>
    <name type="common">Cryptophyte alga</name>
    <dbReference type="NCBI Taxonomy" id="464988"/>
    <lineage>
        <taxon>Eukaryota</taxon>
        <taxon>Cryptophyceae</taxon>
        <taxon>Cryptomonadales</taxon>
        <taxon>Hemiselmidaceae</taxon>
        <taxon>Hemiselmis</taxon>
    </lineage>
</organism>
<dbReference type="InterPro" id="IPR049258">
    <property type="entry name" value="ODAD1_CC"/>
</dbReference>
<gene>
    <name evidence="5" type="ORF">HAND00432_LOCUS15839</name>
</gene>
<feature type="compositionally biased region" description="Basic and acidic residues" evidence="3">
    <location>
        <begin position="572"/>
        <end position="582"/>
    </location>
</feature>
<evidence type="ECO:0000313" key="5">
    <source>
        <dbReference type="EMBL" id="CAD8962768.1"/>
    </source>
</evidence>
<feature type="compositionally biased region" description="Acidic residues" evidence="3">
    <location>
        <begin position="561"/>
        <end position="571"/>
    </location>
</feature>
<feature type="coiled-coil region" evidence="2">
    <location>
        <begin position="24"/>
        <end position="129"/>
    </location>
</feature>
<feature type="region of interest" description="Disordered" evidence="3">
    <location>
        <begin position="544"/>
        <end position="628"/>
    </location>
</feature>
<feature type="compositionally biased region" description="Basic and acidic residues" evidence="3">
    <location>
        <begin position="551"/>
        <end position="560"/>
    </location>
</feature>
<evidence type="ECO:0000256" key="2">
    <source>
        <dbReference type="SAM" id="Coils"/>
    </source>
</evidence>
<name>A0A6U2FT42_HEMAN</name>
<dbReference type="AlphaFoldDB" id="A0A6U2FT42"/>
<dbReference type="PANTHER" id="PTHR21694">
    <property type="entry name" value="COILED-COIL DOMAIN-CONTAINING PROTEIN 63"/>
    <property type="match status" value="1"/>
</dbReference>
<feature type="domain" description="ODAD1 central coiled coil region" evidence="4">
    <location>
        <begin position="190"/>
        <end position="469"/>
    </location>
</feature>
<feature type="coiled-coil region" evidence="2">
    <location>
        <begin position="382"/>
        <end position="449"/>
    </location>
</feature>
<evidence type="ECO:0000256" key="1">
    <source>
        <dbReference type="ARBA" id="ARBA00023054"/>
    </source>
</evidence>
<protein>
    <recommendedName>
        <fullName evidence="4">ODAD1 central coiled coil region domain-containing protein</fullName>
    </recommendedName>
</protein>
<dbReference type="Pfam" id="PF21773">
    <property type="entry name" value="ODAD1_CC"/>
    <property type="match status" value="1"/>
</dbReference>
<proteinExistence type="predicted"/>
<dbReference type="InterPro" id="IPR051876">
    <property type="entry name" value="ODA-DC/CCD"/>
</dbReference>
<dbReference type="EMBL" id="HBFX01026009">
    <property type="protein sequence ID" value="CAD8962768.1"/>
    <property type="molecule type" value="Transcribed_RNA"/>
</dbReference>
<feature type="coiled-coil region" evidence="2">
    <location>
        <begin position="294"/>
        <end position="355"/>
    </location>
</feature>